<dbReference type="RefSeq" id="WP_193150852.1">
    <property type="nucleotide sequence ID" value="NZ_CP041235.1"/>
</dbReference>
<sequence length="68" mass="8303">MGVYNITIDITQQTAEALIELDNRYFFDLFKPIRENEDEEYKYRDAIYEIAQKIKYAGRKNERYKSNR</sequence>
<evidence type="ECO:0000313" key="1">
    <source>
        <dbReference type="EMBL" id="QOP42490.1"/>
    </source>
</evidence>
<dbReference type="Proteomes" id="UP000593719">
    <property type="component" value="Chromosome"/>
</dbReference>
<evidence type="ECO:0000313" key="2">
    <source>
        <dbReference type="Proteomes" id="UP000593719"/>
    </source>
</evidence>
<keyword evidence="2" id="KW-1185">Reference proteome</keyword>
<organism evidence="1 2">
    <name type="scientific">Sulfurimonas sediminis</name>
    <dbReference type="NCBI Taxonomy" id="2590020"/>
    <lineage>
        <taxon>Bacteria</taxon>
        <taxon>Pseudomonadati</taxon>
        <taxon>Campylobacterota</taxon>
        <taxon>Epsilonproteobacteria</taxon>
        <taxon>Campylobacterales</taxon>
        <taxon>Sulfurimonadaceae</taxon>
        <taxon>Sulfurimonas</taxon>
    </lineage>
</organism>
<protein>
    <submittedName>
        <fullName evidence="1">Uncharacterized protein</fullName>
    </submittedName>
</protein>
<name>A0A7M1AYG4_9BACT</name>
<proteinExistence type="predicted"/>
<dbReference type="AlphaFoldDB" id="A0A7M1AYG4"/>
<dbReference type="KEGG" id="ssei:FJR45_00370"/>
<gene>
    <name evidence="1" type="ORF">FJR45_00370</name>
</gene>
<reference evidence="1 2" key="1">
    <citation type="submission" date="2019-06" db="EMBL/GenBank/DDBJ databases">
        <title>Sulfurimonas gotlandica sp. nov., a chemoautotrophic and psychrotolerant epsilonproteobacterium isolated from a pelagic redoxcline, and an emended description of the genus Sulfurimonas.</title>
        <authorList>
            <person name="Wang S."/>
            <person name="Jiang L."/>
            <person name="Shao Z."/>
        </authorList>
    </citation>
    <scope>NUCLEOTIDE SEQUENCE [LARGE SCALE GENOMIC DNA]</scope>
    <source>
        <strain evidence="1 2">S2-6</strain>
    </source>
</reference>
<dbReference type="EMBL" id="CP041235">
    <property type="protein sequence ID" value="QOP42490.1"/>
    <property type="molecule type" value="Genomic_DNA"/>
</dbReference>
<accession>A0A7M1AYG4</accession>